<reference evidence="1 2" key="1">
    <citation type="journal article" date="2012" name="J. Bacteriol.">
        <title>Genome sequence of Mycobacterium hassiacum DSM 44199, a rare source of heat-stable mycobacterial proteins.</title>
        <authorList>
            <person name="Tiago I."/>
            <person name="Maranha A."/>
            <person name="Mendes V."/>
            <person name="Alarico S."/>
            <person name="Moynihan P.J."/>
            <person name="Clarke A.J."/>
            <person name="Macedo-Ribeiro S."/>
            <person name="Pereira P.J."/>
            <person name="Empadinhas N."/>
        </authorList>
    </citation>
    <scope>NUCLEOTIDE SEQUENCE [LARGE SCALE GENOMIC DNA]</scope>
    <source>
        <strain evidence="2">DSM 44199 / CIP 105218 / JCM 12690 / 3849</strain>
    </source>
</reference>
<protein>
    <submittedName>
        <fullName evidence="1">Putative membrane protein</fullName>
    </submittedName>
</protein>
<keyword evidence="2" id="KW-1185">Reference proteome</keyword>
<dbReference type="AlphaFoldDB" id="K5BJK2"/>
<evidence type="ECO:0000313" key="2">
    <source>
        <dbReference type="Proteomes" id="UP000006265"/>
    </source>
</evidence>
<comment type="caution">
    <text evidence="1">The sequence shown here is derived from an EMBL/GenBank/DDBJ whole genome shotgun (WGS) entry which is preliminary data.</text>
</comment>
<evidence type="ECO:0000313" key="1">
    <source>
        <dbReference type="EMBL" id="EKF23259.1"/>
    </source>
</evidence>
<sequence length="262" mass="29261">MPTDLLLIAALITAGLGLWIRRSAIKRQWELAPTIATISASSAAYLTSPHSSAHLGPILYKIFGRWNVEDLFGHTLILVWCSIMVYMFLVRFGDSEAVSCIYTLWVIQPLTILYPIILYSFCMAPETRMWVLNFDDINAGGEVVNIGPPGGWLITYWMLILGLSLYLCLCALRVLTKLRTTDASHGRAINAYIAAVTFYVMAIVFMALHIVTTLKLDTLAQASLYMCVMSWAVAAALSWVLRSGRLGQSDREWSRELDDNLS</sequence>
<dbReference type="EMBL" id="AMRA01000075">
    <property type="protein sequence ID" value="EKF23259.1"/>
    <property type="molecule type" value="Genomic_DNA"/>
</dbReference>
<proteinExistence type="predicted"/>
<gene>
    <name evidence="1" type="ORF">C731_2759</name>
</gene>
<dbReference type="PATRIC" id="fig|1122247.3.peg.2648"/>
<dbReference type="RefSeq" id="WP_005628439.1">
    <property type="nucleotide sequence ID" value="NZ_AMRA01000075.1"/>
</dbReference>
<accession>K5BJK2</accession>
<name>K5BJK2_MYCHD</name>
<organism evidence="1 2">
    <name type="scientific">Mycolicibacterium hassiacum (strain DSM 44199 / CIP 105218 / JCM 12690 / 3849)</name>
    <name type="common">Mycobacterium hassiacum</name>
    <dbReference type="NCBI Taxonomy" id="1122247"/>
    <lineage>
        <taxon>Bacteria</taxon>
        <taxon>Bacillati</taxon>
        <taxon>Actinomycetota</taxon>
        <taxon>Actinomycetes</taxon>
        <taxon>Mycobacteriales</taxon>
        <taxon>Mycobacteriaceae</taxon>
        <taxon>Mycolicibacterium</taxon>
    </lineage>
</organism>
<dbReference type="Proteomes" id="UP000006265">
    <property type="component" value="Unassembled WGS sequence"/>
</dbReference>